<dbReference type="OrthoDB" id="1751344at2759"/>
<comment type="caution">
    <text evidence="2">The sequence shown here is derived from an EMBL/GenBank/DDBJ whole genome shotgun (WGS) entry which is preliminary data.</text>
</comment>
<dbReference type="InterPro" id="IPR040256">
    <property type="entry name" value="At4g02000-like"/>
</dbReference>
<keyword evidence="3" id="KW-1185">Reference proteome</keyword>
<evidence type="ECO:0000313" key="3">
    <source>
        <dbReference type="Proteomes" id="UP001141552"/>
    </source>
</evidence>
<gene>
    <name evidence="2" type="ORF">Tsubulata_024214</name>
</gene>
<accession>A0A9Q0G743</accession>
<reference evidence="2" key="2">
    <citation type="journal article" date="2023" name="Plants (Basel)">
        <title>Annotation of the Turnera subulata (Passifloraceae) Draft Genome Reveals the S-Locus Evolved after the Divergence of Turneroideae from Passifloroideae in a Stepwise Manner.</title>
        <authorList>
            <person name="Henning P.M."/>
            <person name="Roalson E.H."/>
            <person name="Mir W."/>
            <person name="McCubbin A.G."/>
            <person name="Shore J.S."/>
        </authorList>
    </citation>
    <scope>NUCLEOTIDE SEQUENCE</scope>
    <source>
        <strain evidence="2">F60SS</strain>
    </source>
</reference>
<dbReference type="Proteomes" id="UP001141552">
    <property type="component" value="Unassembled WGS sequence"/>
</dbReference>
<proteinExistence type="predicted"/>
<sequence length="368" mass="38787">MVLAPLLDESGLVREKSSLVMDLGSLVFPNPSSSSVQKLKGKSIVSGQQPVSFASVLDDPEAQILPSVTNSVPIGSTSRPPSPTAVSAPLILNSPGFKEASVPLGSVPVGNSVPVPISGVSVAPSAPTWSKVASRTTPQLSFVEPIFNSDCLSIPSELLELGRKKYKLCLIGQFVGTAPKIGLIHAILNKLWGRDGLISVSPYKDGLFLIQLPTEAAYARALLKGPWHVGGTQLHADQDCSQIFKSDDVNVCVQVDFSKPLKTELKLDLNGEVALIEIVYSWKPSYCDACKVWVPTVVEAPSTNVVLSTPVSTDAVIPAPALNDKPTPEPPVPCQAPVSDVLMPHPSISTAASGSVFSYYKAASACKN</sequence>
<dbReference type="PANTHER" id="PTHR31286:SF181">
    <property type="entry name" value="ZINC KNUCKLE (CCHC-TYPE) FAMILY PROTEIN"/>
    <property type="match status" value="1"/>
</dbReference>
<dbReference type="AlphaFoldDB" id="A0A9Q0G743"/>
<organism evidence="2 3">
    <name type="scientific">Turnera subulata</name>
    <dbReference type="NCBI Taxonomy" id="218843"/>
    <lineage>
        <taxon>Eukaryota</taxon>
        <taxon>Viridiplantae</taxon>
        <taxon>Streptophyta</taxon>
        <taxon>Embryophyta</taxon>
        <taxon>Tracheophyta</taxon>
        <taxon>Spermatophyta</taxon>
        <taxon>Magnoliopsida</taxon>
        <taxon>eudicotyledons</taxon>
        <taxon>Gunneridae</taxon>
        <taxon>Pentapetalae</taxon>
        <taxon>rosids</taxon>
        <taxon>fabids</taxon>
        <taxon>Malpighiales</taxon>
        <taxon>Passifloraceae</taxon>
        <taxon>Turnera</taxon>
    </lineage>
</organism>
<dbReference type="EMBL" id="JAKUCV010001955">
    <property type="protein sequence ID" value="KAJ4844422.1"/>
    <property type="molecule type" value="Genomic_DNA"/>
</dbReference>
<dbReference type="Pfam" id="PF14111">
    <property type="entry name" value="DUF4283"/>
    <property type="match status" value="1"/>
</dbReference>
<name>A0A9Q0G743_9ROSI</name>
<evidence type="ECO:0000313" key="2">
    <source>
        <dbReference type="EMBL" id="KAJ4844422.1"/>
    </source>
</evidence>
<reference evidence="2" key="1">
    <citation type="submission" date="2022-02" db="EMBL/GenBank/DDBJ databases">
        <authorList>
            <person name="Henning P.M."/>
            <person name="McCubbin A.G."/>
            <person name="Shore J.S."/>
        </authorList>
    </citation>
    <scope>NUCLEOTIDE SEQUENCE</scope>
    <source>
        <strain evidence="2">F60SS</strain>
        <tissue evidence="2">Leaves</tissue>
    </source>
</reference>
<dbReference type="InterPro" id="IPR025558">
    <property type="entry name" value="DUF4283"/>
</dbReference>
<dbReference type="PANTHER" id="PTHR31286">
    <property type="entry name" value="GLYCINE-RICH CELL WALL STRUCTURAL PROTEIN 1.8-LIKE"/>
    <property type="match status" value="1"/>
</dbReference>
<protein>
    <recommendedName>
        <fullName evidence="1">DUF4283 domain-containing protein</fullName>
    </recommendedName>
</protein>
<feature type="domain" description="DUF4283" evidence="1">
    <location>
        <begin position="165"/>
        <end position="237"/>
    </location>
</feature>
<evidence type="ECO:0000259" key="1">
    <source>
        <dbReference type="Pfam" id="PF14111"/>
    </source>
</evidence>